<protein>
    <recommendedName>
        <fullName evidence="3">CCHC-type domain-containing protein</fullName>
    </recommendedName>
</protein>
<feature type="domain" description="CCHC-type" evidence="3">
    <location>
        <begin position="123"/>
        <end position="138"/>
    </location>
</feature>
<feature type="compositionally biased region" description="Low complexity" evidence="2">
    <location>
        <begin position="60"/>
        <end position="70"/>
    </location>
</feature>
<dbReference type="GO" id="GO:0008270">
    <property type="term" value="F:zinc ion binding"/>
    <property type="evidence" value="ECO:0007669"/>
    <property type="project" value="UniProtKB-KW"/>
</dbReference>
<dbReference type="GO" id="GO:0003676">
    <property type="term" value="F:nucleic acid binding"/>
    <property type="evidence" value="ECO:0007669"/>
    <property type="project" value="InterPro"/>
</dbReference>
<dbReference type="PROSITE" id="PS50158">
    <property type="entry name" value="ZF_CCHC"/>
    <property type="match status" value="1"/>
</dbReference>
<gene>
    <name evidence="4" type="ORF">MTR67_031556</name>
</gene>
<dbReference type="InterPro" id="IPR001878">
    <property type="entry name" value="Znf_CCHC"/>
</dbReference>
<evidence type="ECO:0000259" key="3">
    <source>
        <dbReference type="PROSITE" id="PS50158"/>
    </source>
</evidence>
<dbReference type="Proteomes" id="UP001234989">
    <property type="component" value="Chromosome 7"/>
</dbReference>
<evidence type="ECO:0000256" key="2">
    <source>
        <dbReference type="SAM" id="MobiDB-lite"/>
    </source>
</evidence>
<evidence type="ECO:0000313" key="5">
    <source>
        <dbReference type="Proteomes" id="UP001234989"/>
    </source>
</evidence>
<dbReference type="EMBL" id="CP133618">
    <property type="protein sequence ID" value="WMV38171.1"/>
    <property type="molecule type" value="Genomic_DNA"/>
</dbReference>
<evidence type="ECO:0000256" key="1">
    <source>
        <dbReference type="PROSITE-ProRule" id="PRU00047"/>
    </source>
</evidence>
<organism evidence="4 5">
    <name type="scientific">Solanum verrucosum</name>
    <dbReference type="NCBI Taxonomy" id="315347"/>
    <lineage>
        <taxon>Eukaryota</taxon>
        <taxon>Viridiplantae</taxon>
        <taxon>Streptophyta</taxon>
        <taxon>Embryophyta</taxon>
        <taxon>Tracheophyta</taxon>
        <taxon>Spermatophyta</taxon>
        <taxon>Magnoliopsida</taxon>
        <taxon>eudicotyledons</taxon>
        <taxon>Gunneridae</taxon>
        <taxon>Pentapetalae</taxon>
        <taxon>asterids</taxon>
        <taxon>lamiids</taxon>
        <taxon>Solanales</taxon>
        <taxon>Solanaceae</taxon>
        <taxon>Solanoideae</taxon>
        <taxon>Solaneae</taxon>
        <taxon>Solanum</taxon>
    </lineage>
</organism>
<accession>A0AAF0U2S9</accession>
<keyword evidence="5" id="KW-1185">Reference proteome</keyword>
<name>A0AAF0U2S9_SOLVR</name>
<dbReference type="AlphaFoldDB" id="A0AAF0U2S9"/>
<reference evidence="4" key="1">
    <citation type="submission" date="2023-08" db="EMBL/GenBank/DDBJ databases">
        <title>A de novo genome assembly of Solanum verrucosum Schlechtendal, a Mexican diploid species geographically isolated from the other diploid A-genome species in potato relatives.</title>
        <authorList>
            <person name="Hosaka K."/>
        </authorList>
    </citation>
    <scope>NUCLEOTIDE SEQUENCE</scope>
    <source>
        <tissue evidence="4">Young leaves</tissue>
    </source>
</reference>
<proteinExistence type="predicted"/>
<keyword evidence="1" id="KW-0862">Zinc</keyword>
<sequence length="195" mass="21733">MLIGDMGIARLMIHVQQVEEEKLNDRQEFKNKRYMTSGNEFGQQKSNANRSSFQHKQKGSAPLSASAPAPRNKYAYNSQNSQNFKARPVHSQGSKAQGGTKTLAYAKCGRSHSGMCRDGSTGCFKCVKNGHFKGKCPKSRQSNGNGAIDHSLLQLLHQTELHLDERLQGQEEKKTIFMLSLVPESKRILQLLSLV</sequence>
<evidence type="ECO:0000313" key="4">
    <source>
        <dbReference type="EMBL" id="WMV38171.1"/>
    </source>
</evidence>
<feature type="region of interest" description="Disordered" evidence="2">
    <location>
        <begin position="38"/>
        <end position="75"/>
    </location>
</feature>
<feature type="compositionally biased region" description="Polar residues" evidence="2">
    <location>
        <begin position="38"/>
        <end position="52"/>
    </location>
</feature>
<keyword evidence="1" id="KW-0479">Metal-binding</keyword>
<keyword evidence="1" id="KW-0863">Zinc-finger</keyword>